<dbReference type="EMBL" id="JAMQBK010000044">
    <property type="protein sequence ID" value="MCM2372321.1"/>
    <property type="molecule type" value="Genomic_DNA"/>
</dbReference>
<dbReference type="PROSITE" id="PS51257">
    <property type="entry name" value="PROKAR_LIPOPROTEIN"/>
    <property type="match status" value="1"/>
</dbReference>
<organism evidence="3 4">
    <name type="scientific">Aporhodopirellula aestuarii</name>
    <dbReference type="NCBI Taxonomy" id="2950107"/>
    <lineage>
        <taxon>Bacteria</taxon>
        <taxon>Pseudomonadati</taxon>
        <taxon>Planctomycetota</taxon>
        <taxon>Planctomycetia</taxon>
        <taxon>Pirellulales</taxon>
        <taxon>Pirellulaceae</taxon>
        <taxon>Aporhodopirellula</taxon>
    </lineage>
</organism>
<dbReference type="InterPro" id="IPR050250">
    <property type="entry name" value="Macrolide_Exporter_MacB"/>
</dbReference>
<feature type="domain" description="MacB-like periplasmic core" evidence="2">
    <location>
        <begin position="40"/>
        <end position="180"/>
    </location>
</feature>
<keyword evidence="1" id="KW-0732">Signal</keyword>
<keyword evidence="4" id="KW-1185">Reference proteome</keyword>
<proteinExistence type="predicted"/>
<reference evidence="3 4" key="1">
    <citation type="journal article" date="2022" name="Syst. Appl. Microbiol.">
        <title>Rhodopirellula aestuarii sp. nov., a novel member of the genus Rhodopirellula isolated from brackish sediments collected in the Tagus River estuary, Portugal.</title>
        <authorList>
            <person name="Vitorino I.R."/>
            <person name="Klimek D."/>
            <person name="Calusinska M."/>
            <person name="Lobo-da-Cunha A."/>
            <person name="Vasconcelos V."/>
            <person name="Lage O.M."/>
        </authorList>
    </citation>
    <scope>NUCLEOTIDE SEQUENCE [LARGE SCALE GENOMIC DNA]</scope>
    <source>
        <strain evidence="3 4">ICT_H3.1</strain>
    </source>
</reference>
<dbReference type="PANTHER" id="PTHR30572">
    <property type="entry name" value="MEMBRANE COMPONENT OF TRANSPORTER-RELATED"/>
    <property type="match status" value="1"/>
</dbReference>
<evidence type="ECO:0000313" key="3">
    <source>
        <dbReference type="EMBL" id="MCM2372321.1"/>
    </source>
</evidence>
<dbReference type="InterPro" id="IPR025857">
    <property type="entry name" value="MacB_PCD"/>
</dbReference>
<comment type="caution">
    <text evidence="3">The sequence shown here is derived from an EMBL/GenBank/DDBJ whole genome shotgun (WGS) entry which is preliminary data.</text>
</comment>
<feature type="signal peptide" evidence="1">
    <location>
        <begin position="1"/>
        <end position="19"/>
    </location>
</feature>
<sequence length="248" mass="27172">MSIRLMKTAVATLAFCVMAGCQLSQPTEKMLPIRWIRIEVAEGQQDSDAILTERDFNEFRASIPTAQKAVPERRTDAAISIGDTTRQVQICATLLDAQDLLTDARAELSSGRFFSIEDAKNSHAVIVISQTMADELFAGAEAIGKTVLLNNREFKIIGVVGKPKVTRHGVALADIYMDLNPHLEPSTIQPVPSPGDLPPTLPLDRIWIKVGDLGEVTPTKKIIRNVLARNHPGIQYSILAEHDMVLGQ</sequence>
<accession>A0ABT0U649</accession>
<name>A0ABT0U649_9BACT</name>
<gene>
    <name evidence="3" type="ORF">NB063_17070</name>
</gene>
<dbReference type="Proteomes" id="UP001202961">
    <property type="component" value="Unassembled WGS sequence"/>
</dbReference>
<protein>
    <submittedName>
        <fullName evidence="3">ABC transporter permease</fullName>
    </submittedName>
</protein>
<evidence type="ECO:0000256" key="1">
    <source>
        <dbReference type="SAM" id="SignalP"/>
    </source>
</evidence>
<dbReference type="PANTHER" id="PTHR30572:SF4">
    <property type="entry name" value="ABC TRANSPORTER PERMEASE YTRF"/>
    <property type="match status" value="1"/>
</dbReference>
<dbReference type="Pfam" id="PF12704">
    <property type="entry name" value="MacB_PCD"/>
    <property type="match status" value="1"/>
</dbReference>
<evidence type="ECO:0000259" key="2">
    <source>
        <dbReference type="Pfam" id="PF12704"/>
    </source>
</evidence>
<feature type="chain" id="PRO_5045208286" evidence="1">
    <location>
        <begin position="20"/>
        <end position="248"/>
    </location>
</feature>
<evidence type="ECO:0000313" key="4">
    <source>
        <dbReference type="Proteomes" id="UP001202961"/>
    </source>
</evidence>
<dbReference type="RefSeq" id="WP_250929956.1">
    <property type="nucleotide sequence ID" value="NZ_JAMQBK010000044.1"/>
</dbReference>